<evidence type="ECO:0000256" key="5">
    <source>
        <dbReference type="RuleBase" id="RU003345"/>
    </source>
</evidence>
<evidence type="ECO:0000256" key="1">
    <source>
        <dbReference type="ARBA" id="ARBA00009986"/>
    </source>
</evidence>
<dbReference type="PANTHER" id="PTHR42986">
    <property type="entry name" value="BENZALDEHYDE DEHYDROGENASE YFMT"/>
    <property type="match status" value="1"/>
</dbReference>
<dbReference type="InterPro" id="IPR016161">
    <property type="entry name" value="Ald_DH/histidinol_DH"/>
</dbReference>
<organism evidence="7 8">
    <name type="scientific">Amycolatopsis xylanica</name>
    <dbReference type="NCBI Taxonomy" id="589385"/>
    <lineage>
        <taxon>Bacteria</taxon>
        <taxon>Bacillati</taxon>
        <taxon>Actinomycetota</taxon>
        <taxon>Actinomycetes</taxon>
        <taxon>Pseudonocardiales</taxon>
        <taxon>Pseudonocardiaceae</taxon>
        <taxon>Amycolatopsis</taxon>
    </lineage>
</organism>
<dbReference type="InterPro" id="IPR015590">
    <property type="entry name" value="Aldehyde_DH_dom"/>
</dbReference>
<feature type="domain" description="Aldehyde dehydrogenase" evidence="6">
    <location>
        <begin position="20"/>
        <end position="474"/>
    </location>
</feature>
<sequence length="486" mass="50846">MTIKRELFIGGKDVPALDGRTTDDLDPFTGEVYATVAAGGPADITRAVDAAQAAFPAWAATSPSARRHVFAKAAEIFASRTAEAIEVMAHEVGGVSSWAGFNAGLAADILREAAAAVTQPLGEVLATDTADELSLAVREPLGVVAAFAPWNAPLILGVRSIAIPLAVGNTVVLKPSEDAPIACGLFLADVFREAGLPDGVLNVVTNAREDAAAVAETLIADDRVRVVNFTGSTGVGRTVGTLAAQHLKPAILELGGKNALLVLDDADLDYAVSAATFGAFHNAGQICMSADRVLVHRSIAEEFTTRLAAKAAALPHGDPRDPATVIGPVINERTAQRVADLVSSAVRDGARVRAGGGEPDGTRFPATVLDNVRPDMRIHREEIFGPAVTVIPVEDDDEAITIANDTEYGLTAGIITEDSRRGFAIARRLRTGIVHVGNQTIDDAPQVPFGGVKSTGYGRFGGRWGIDAFTATRWMTIAGRHGQFPF</sequence>
<dbReference type="FunFam" id="3.40.309.10:FF:000010">
    <property type="entry name" value="Gamma-aminobutyraldehyde dehydrogenase"/>
    <property type="match status" value="1"/>
</dbReference>
<accession>A0A1H2W0D0</accession>
<dbReference type="AlphaFoldDB" id="A0A1H2W0D0"/>
<dbReference type="Gene3D" id="3.40.605.10">
    <property type="entry name" value="Aldehyde Dehydrogenase, Chain A, domain 1"/>
    <property type="match status" value="1"/>
</dbReference>
<dbReference type="EMBL" id="FNON01000001">
    <property type="protein sequence ID" value="SDW74078.1"/>
    <property type="molecule type" value="Genomic_DNA"/>
</dbReference>
<keyword evidence="3" id="KW-0520">NAD</keyword>
<protein>
    <submittedName>
        <fullName evidence="7">Acyl-CoA reductase</fullName>
    </submittedName>
</protein>
<gene>
    <name evidence="7" type="ORF">SAMN05421504_1011389</name>
</gene>
<evidence type="ECO:0000256" key="4">
    <source>
        <dbReference type="PROSITE-ProRule" id="PRU10007"/>
    </source>
</evidence>
<name>A0A1H2W0D0_9PSEU</name>
<evidence type="ECO:0000256" key="3">
    <source>
        <dbReference type="ARBA" id="ARBA00023027"/>
    </source>
</evidence>
<dbReference type="PANTHER" id="PTHR42986:SF1">
    <property type="entry name" value="BENZALDEHYDE DEHYDROGENASE YFMT"/>
    <property type="match status" value="1"/>
</dbReference>
<dbReference type="InterPro" id="IPR016162">
    <property type="entry name" value="Ald_DH_N"/>
</dbReference>
<keyword evidence="2 5" id="KW-0560">Oxidoreductase</keyword>
<dbReference type="InterPro" id="IPR029510">
    <property type="entry name" value="Ald_DH_CS_GLU"/>
</dbReference>
<dbReference type="Pfam" id="PF00171">
    <property type="entry name" value="Aldedh"/>
    <property type="match status" value="1"/>
</dbReference>
<evidence type="ECO:0000313" key="8">
    <source>
        <dbReference type="Proteomes" id="UP000199515"/>
    </source>
</evidence>
<dbReference type="GO" id="GO:0016620">
    <property type="term" value="F:oxidoreductase activity, acting on the aldehyde or oxo group of donors, NAD or NADP as acceptor"/>
    <property type="evidence" value="ECO:0007669"/>
    <property type="project" value="InterPro"/>
</dbReference>
<proteinExistence type="inferred from homology"/>
<feature type="active site" evidence="4">
    <location>
        <position position="253"/>
    </location>
</feature>
<dbReference type="SUPFAM" id="SSF53720">
    <property type="entry name" value="ALDH-like"/>
    <property type="match status" value="1"/>
</dbReference>
<dbReference type="Gene3D" id="3.40.309.10">
    <property type="entry name" value="Aldehyde Dehydrogenase, Chain A, domain 2"/>
    <property type="match status" value="1"/>
</dbReference>
<evidence type="ECO:0000256" key="2">
    <source>
        <dbReference type="ARBA" id="ARBA00023002"/>
    </source>
</evidence>
<keyword evidence="8" id="KW-1185">Reference proteome</keyword>
<comment type="similarity">
    <text evidence="1 5">Belongs to the aldehyde dehydrogenase family.</text>
</comment>
<evidence type="ECO:0000313" key="7">
    <source>
        <dbReference type="EMBL" id="SDW74078.1"/>
    </source>
</evidence>
<reference evidence="7 8" key="1">
    <citation type="submission" date="2016-10" db="EMBL/GenBank/DDBJ databases">
        <authorList>
            <person name="de Groot N.N."/>
        </authorList>
    </citation>
    <scope>NUCLEOTIDE SEQUENCE [LARGE SCALE GENOMIC DNA]</scope>
    <source>
        <strain evidence="7 8">CPCC 202699</strain>
    </source>
</reference>
<dbReference type="Proteomes" id="UP000199515">
    <property type="component" value="Unassembled WGS sequence"/>
</dbReference>
<dbReference type="OrthoDB" id="3802174at2"/>
<dbReference type="PROSITE" id="PS00687">
    <property type="entry name" value="ALDEHYDE_DEHYDR_GLU"/>
    <property type="match status" value="1"/>
</dbReference>
<dbReference type="STRING" id="589385.SAMN05421504_1011389"/>
<evidence type="ECO:0000259" key="6">
    <source>
        <dbReference type="Pfam" id="PF00171"/>
    </source>
</evidence>
<dbReference type="RefSeq" id="WP_091287645.1">
    <property type="nucleotide sequence ID" value="NZ_FNON01000001.1"/>
</dbReference>
<dbReference type="InterPro" id="IPR016163">
    <property type="entry name" value="Ald_DH_C"/>
</dbReference>